<comment type="caution">
    <text evidence="2">The sequence shown here is derived from an EMBL/GenBank/DDBJ whole genome shotgun (WGS) entry which is preliminary data.</text>
</comment>
<feature type="domain" description="Methyltransferase FkbM" evidence="1">
    <location>
        <begin position="100"/>
        <end position="231"/>
    </location>
</feature>
<sequence>MSLKNYLSKLIFTAKISHSVKSWISFIVNSKRYSSRLEKNNLDLKNNETFVYRLKMGKIKTDLYLRTFKGDIGVFYEVFWEKTYAKHLSLMKKNPKVIIDLGAHIGITSIYLSAKYPDAKIYAVEASAENFEVLKNNTKSFKNIVCINAAAYFEDGFVNFSDNELSYNQKISETGVSTKAISIESLKNNFGIDKVDLMKIDIEGGEIDLLSKENTWLSSVENIIIEIHHPYTSSSLNKDLKPFGFTIKKDENSVFTLTKD</sequence>
<dbReference type="EMBL" id="LLYZ01000005">
    <property type="protein sequence ID" value="KQK25732.1"/>
    <property type="molecule type" value="Genomic_DNA"/>
</dbReference>
<dbReference type="STRING" id="452084.AR438_09035"/>
<dbReference type="PANTHER" id="PTHR34203:SF15">
    <property type="entry name" value="SLL1173 PROTEIN"/>
    <property type="match status" value="1"/>
</dbReference>
<reference evidence="2 3" key="1">
    <citation type="submission" date="2015-10" db="EMBL/GenBank/DDBJ databases">
        <title>Chryseobacterium aquaticum genome.</title>
        <authorList>
            <person name="Newman J.D."/>
            <person name="Ferguson M.B."/>
            <person name="Miller J.R."/>
        </authorList>
    </citation>
    <scope>NUCLEOTIDE SEQUENCE [LARGE SCALE GENOMIC DNA]</scope>
    <source>
        <strain evidence="2 3">KCTC 12483</strain>
    </source>
</reference>
<accession>A0A0Q3KNN6</accession>
<dbReference type="Proteomes" id="UP000051682">
    <property type="component" value="Unassembled WGS sequence"/>
</dbReference>
<evidence type="ECO:0000313" key="3">
    <source>
        <dbReference type="Proteomes" id="UP000051682"/>
    </source>
</evidence>
<gene>
    <name evidence="2" type="ORF">AR438_09035</name>
</gene>
<proteinExistence type="predicted"/>
<evidence type="ECO:0000313" key="2">
    <source>
        <dbReference type="EMBL" id="KQK25732.1"/>
    </source>
</evidence>
<dbReference type="InterPro" id="IPR052514">
    <property type="entry name" value="SAM-dependent_MTase"/>
</dbReference>
<dbReference type="RefSeq" id="WP_056014518.1">
    <property type="nucleotide sequence ID" value="NZ_LLYZ01000005.1"/>
</dbReference>
<dbReference type="NCBIfam" id="TIGR01444">
    <property type="entry name" value="fkbM_fam"/>
    <property type="match status" value="1"/>
</dbReference>
<dbReference type="InterPro" id="IPR006342">
    <property type="entry name" value="FkbM_mtfrase"/>
</dbReference>
<protein>
    <recommendedName>
        <fullName evidence="1">Methyltransferase FkbM domain-containing protein</fullName>
    </recommendedName>
</protein>
<evidence type="ECO:0000259" key="1">
    <source>
        <dbReference type="Pfam" id="PF05050"/>
    </source>
</evidence>
<dbReference type="Gene3D" id="3.40.50.150">
    <property type="entry name" value="Vaccinia Virus protein VP39"/>
    <property type="match status" value="1"/>
</dbReference>
<dbReference type="OrthoDB" id="9812600at2"/>
<dbReference type="InterPro" id="IPR029063">
    <property type="entry name" value="SAM-dependent_MTases_sf"/>
</dbReference>
<dbReference type="SUPFAM" id="SSF53335">
    <property type="entry name" value="S-adenosyl-L-methionine-dependent methyltransferases"/>
    <property type="match status" value="1"/>
</dbReference>
<dbReference type="Pfam" id="PF05050">
    <property type="entry name" value="Methyltransf_21"/>
    <property type="match status" value="1"/>
</dbReference>
<name>A0A0Q3KNN6_9FLAO</name>
<dbReference type="AlphaFoldDB" id="A0A0Q3KNN6"/>
<organism evidence="2 3">
    <name type="scientific">Chryseobacterium aquaticum</name>
    <dbReference type="NCBI Taxonomy" id="452084"/>
    <lineage>
        <taxon>Bacteria</taxon>
        <taxon>Pseudomonadati</taxon>
        <taxon>Bacteroidota</taxon>
        <taxon>Flavobacteriia</taxon>
        <taxon>Flavobacteriales</taxon>
        <taxon>Weeksellaceae</taxon>
        <taxon>Chryseobacterium group</taxon>
        <taxon>Chryseobacterium</taxon>
    </lineage>
</organism>
<keyword evidence="3" id="KW-1185">Reference proteome</keyword>
<dbReference type="PANTHER" id="PTHR34203">
    <property type="entry name" value="METHYLTRANSFERASE, FKBM FAMILY PROTEIN"/>
    <property type="match status" value="1"/>
</dbReference>